<evidence type="ECO:0000259" key="9">
    <source>
        <dbReference type="Pfam" id="PF00551"/>
    </source>
</evidence>
<dbReference type="PANTHER" id="PTHR11138:SF5">
    <property type="entry name" value="METHIONYL-TRNA FORMYLTRANSFERASE, MITOCHONDRIAL"/>
    <property type="match status" value="1"/>
</dbReference>
<dbReference type="InterPro" id="IPR011034">
    <property type="entry name" value="Formyl_transferase-like_C_sf"/>
</dbReference>
<organism evidence="11 12">
    <name type="scientific">Pseudoclavibacter terrae</name>
    <dbReference type="NCBI Taxonomy" id="1530195"/>
    <lineage>
        <taxon>Bacteria</taxon>
        <taxon>Bacillati</taxon>
        <taxon>Actinomycetota</taxon>
        <taxon>Actinomycetes</taxon>
        <taxon>Micrococcales</taxon>
        <taxon>Microbacteriaceae</taxon>
        <taxon>Pseudoclavibacter</taxon>
    </lineage>
</organism>
<evidence type="ECO:0000256" key="8">
    <source>
        <dbReference type="HAMAP-Rule" id="MF_00182"/>
    </source>
</evidence>
<dbReference type="PANTHER" id="PTHR11138">
    <property type="entry name" value="METHIONYL-TRNA FORMYLTRANSFERASE"/>
    <property type="match status" value="1"/>
</dbReference>
<comment type="caution">
    <text evidence="11">The sequence shown here is derived from an EMBL/GenBank/DDBJ whole genome shotgun (WGS) entry which is preliminary data.</text>
</comment>
<proteinExistence type="inferred from homology"/>
<evidence type="ECO:0000256" key="7">
    <source>
        <dbReference type="ARBA" id="ARBA00048558"/>
    </source>
</evidence>
<dbReference type="NCBIfam" id="TIGR00460">
    <property type="entry name" value="fmt"/>
    <property type="match status" value="1"/>
</dbReference>
<dbReference type="OrthoDB" id="9802815at2"/>
<dbReference type="EC" id="2.1.2.9" evidence="3 8"/>
<dbReference type="InterPro" id="IPR037022">
    <property type="entry name" value="Formyl_trans_C_sf"/>
</dbReference>
<evidence type="ECO:0000256" key="4">
    <source>
        <dbReference type="ARBA" id="ARBA00016014"/>
    </source>
</evidence>
<evidence type="ECO:0000313" key="12">
    <source>
        <dbReference type="Proteomes" id="UP000490386"/>
    </source>
</evidence>
<evidence type="ECO:0000256" key="2">
    <source>
        <dbReference type="ARBA" id="ARBA00010699"/>
    </source>
</evidence>
<dbReference type="SUPFAM" id="SSF53328">
    <property type="entry name" value="Formyltransferase"/>
    <property type="match status" value="1"/>
</dbReference>
<dbReference type="AlphaFoldDB" id="A0A7J5B384"/>
<gene>
    <name evidence="8 11" type="primary">fmt</name>
    <name evidence="11" type="ORF">F8O03_08645</name>
</gene>
<name>A0A7J5B384_9MICO</name>
<dbReference type="EMBL" id="WBJX01000002">
    <property type="protein sequence ID" value="KAB1638449.1"/>
    <property type="molecule type" value="Genomic_DNA"/>
</dbReference>
<evidence type="ECO:0000259" key="10">
    <source>
        <dbReference type="Pfam" id="PF02911"/>
    </source>
</evidence>
<dbReference type="InterPro" id="IPR041711">
    <property type="entry name" value="Met-tRNA-FMT_N"/>
</dbReference>
<dbReference type="InterPro" id="IPR005794">
    <property type="entry name" value="Fmt"/>
</dbReference>
<keyword evidence="5 8" id="KW-0808">Transferase</keyword>
<feature type="binding site" evidence="8">
    <location>
        <begin position="108"/>
        <end position="111"/>
    </location>
    <ligand>
        <name>(6S)-5,6,7,8-tetrahydrofolate</name>
        <dbReference type="ChEBI" id="CHEBI:57453"/>
    </ligand>
</feature>
<reference evidence="11 12" key="1">
    <citation type="submission" date="2019-09" db="EMBL/GenBank/DDBJ databases">
        <title>Phylogeny of genus Pseudoclavibacter and closely related genus.</title>
        <authorList>
            <person name="Li Y."/>
        </authorList>
    </citation>
    <scope>NUCLEOTIDE SEQUENCE [LARGE SCALE GENOMIC DNA]</scope>
    <source>
        <strain evidence="11 12">THG-MD12</strain>
    </source>
</reference>
<dbReference type="InterPro" id="IPR044135">
    <property type="entry name" value="Met-tRNA-FMT_C"/>
</dbReference>
<dbReference type="GO" id="GO:0004479">
    <property type="term" value="F:methionyl-tRNA formyltransferase activity"/>
    <property type="evidence" value="ECO:0007669"/>
    <property type="project" value="UniProtKB-UniRule"/>
</dbReference>
<evidence type="ECO:0000256" key="5">
    <source>
        <dbReference type="ARBA" id="ARBA00022679"/>
    </source>
</evidence>
<feature type="domain" description="Formyl transferase C-terminal" evidence="10">
    <location>
        <begin position="201"/>
        <end position="300"/>
    </location>
</feature>
<dbReference type="RefSeq" id="WP_151423490.1">
    <property type="nucleotide sequence ID" value="NZ_WBJX01000002.1"/>
</dbReference>
<protein>
    <recommendedName>
        <fullName evidence="4 8">Methionyl-tRNA formyltransferase</fullName>
        <ecNumber evidence="3 8">2.1.2.9</ecNumber>
    </recommendedName>
</protein>
<sequence length="309" mass="32074">MRLVFAGTPITAVPSLDALVDDGHEIVAVLTRDDAKVGRSRALTPSPVAARAHELGLHVIKSNRMTPEVTAELTALGAELGVIVAYGALIDAATLTAPSLGWVNLHFSLLPDLRGAAPAQRAVMRGDTTTGMTIFQLTAGLDEGPVFAVQRSPIAEDETAGELLERLAGEGAEFLAETVRAIGSGTLSAEPQTGEATFAPKLGKHDSAIDWAAPLDVVDAHIRGVTPEPGAVAQVDGQPLRILRVARPGGKTDAPALSPGQLCAVGREVFVGTGTSPLQLLSVQPAGKKPMPARDWLRGRRDAATLVLA</sequence>
<dbReference type="Gene3D" id="3.10.25.10">
    <property type="entry name" value="Formyl transferase, C-terminal domain"/>
    <property type="match status" value="1"/>
</dbReference>
<evidence type="ECO:0000256" key="1">
    <source>
        <dbReference type="ARBA" id="ARBA00002606"/>
    </source>
</evidence>
<comment type="catalytic activity">
    <reaction evidence="7 8">
        <text>L-methionyl-tRNA(fMet) + (6R)-10-formyltetrahydrofolate = N-formyl-L-methionyl-tRNA(fMet) + (6S)-5,6,7,8-tetrahydrofolate + H(+)</text>
        <dbReference type="Rhea" id="RHEA:24380"/>
        <dbReference type="Rhea" id="RHEA-COMP:9952"/>
        <dbReference type="Rhea" id="RHEA-COMP:9953"/>
        <dbReference type="ChEBI" id="CHEBI:15378"/>
        <dbReference type="ChEBI" id="CHEBI:57453"/>
        <dbReference type="ChEBI" id="CHEBI:78530"/>
        <dbReference type="ChEBI" id="CHEBI:78844"/>
        <dbReference type="ChEBI" id="CHEBI:195366"/>
        <dbReference type="EC" id="2.1.2.9"/>
    </reaction>
</comment>
<dbReference type="InterPro" id="IPR036477">
    <property type="entry name" value="Formyl_transf_N_sf"/>
</dbReference>
<comment type="function">
    <text evidence="1 8">Attaches a formyl group to the free amino group of methionyl-tRNA(fMet). The formyl group appears to play a dual role in the initiator identity of N-formylmethionyl-tRNA by promoting its recognition by IF2 and preventing the misappropriation of this tRNA by the elongation apparatus.</text>
</comment>
<dbReference type="CDD" id="cd08646">
    <property type="entry name" value="FMT_core_Met-tRNA-FMT_N"/>
    <property type="match status" value="1"/>
</dbReference>
<dbReference type="Gene3D" id="3.40.50.170">
    <property type="entry name" value="Formyl transferase, N-terminal domain"/>
    <property type="match status" value="1"/>
</dbReference>
<keyword evidence="12" id="KW-1185">Reference proteome</keyword>
<accession>A0A7J5B384</accession>
<dbReference type="Pfam" id="PF02911">
    <property type="entry name" value="Formyl_trans_C"/>
    <property type="match status" value="1"/>
</dbReference>
<dbReference type="CDD" id="cd08704">
    <property type="entry name" value="Met_tRNA_FMT_C"/>
    <property type="match status" value="1"/>
</dbReference>
<dbReference type="InterPro" id="IPR005793">
    <property type="entry name" value="Formyl_trans_C"/>
</dbReference>
<feature type="domain" description="Formyl transferase N-terminal" evidence="9">
    <location>
        <begin position="1"/>
        <end position="178"/>
    </location>
</feature>
<evidence type="ECO:0000256" key="6">
    <source>
        <dbReference type="ARBA" id="ARBA00022917"/>
    </source>
</evidence>
<comment type="similarity">
    <text evidence="2 8">Belongs to the Fmt family.</text>
</comment>
<evidence type="ECO:0000256" key="3">
    <source>
        <dbReference type="ARBA" id="ARBA00012261"/>
    </source>
</evidence>
<dbReference type="Proteomes" id="UP000490386">
    <property type="component" value="Unassembled WGS sequence"/>
</dbReference>
<dbReference type="HAMAP" id="MF_00182">
    <property type="entry name" value="Formyl_trans"/>
    <property type="match status" value="1"/>
</dbReference>
<dbReference type="GO" id="GO:0005829">
    <property type="term" value="C:cytosol"/>
    <property type="evidence" value="ECO:0007669"/>
    <property type="project" value="TreeGrafter"/>
</dbReference>
<keyword evidence="6 8" id="KW-0648">Protein biosynthesis</keyword>
<dbReference type="SUPFAM" id="SSF50486">
    <property type="entry name" value="FMT C-terminal domain-like"/>
    <property type="match status" value="1"/>
</dbReference>
<evidence type="ECO:0000313" key="11">
    <source>
        <dbReference type="EMBL" id="KAB1638449.1"/>
    </source>
</evidence>
<dbReference type="InterPro" id="IPR002376">
    <property type="entry name" value="Formyl_transf_N"/>
</dbReference>
<dbReference type="Pfam" id="PF00551">
    <property type="entry name" value="Formyl_trans_N"/>
    <property type="match status" value="1"/>
</dbReference>